<dbReference type="Proteomes" id="UP000242683">
    <property type="component" value="Unassembled WGS sequence"/>
</dbReference>
<comment type="function">
    <text evidence="4">Covalent carrier of the coenzyme of citrate lyase.</text>
</comment>
<evidence type="ECO:0000256" key="1">
    <source>
        <dbReference type="ARBA" id="ARBA00004496"/>
    </source>
</evidence>
<evidence type="ECO:0000313" key="9">
    <source>
        <dbReference type="Proteomes" id="UP000242683"/>
    </source>
</evidence>
<evidence type="ECO:0000313" key="7">
    <source>
        <dbReference type="EMBL" id="OUJ02846.1"/>
    </source>
</evidence>
<keyword evidence="6" id="KW-0456">Lyase</keyword>
<dbReference type="EMBL" id="JOPG01000064">
    <property type="protein sequence ID" value="OUJ02846.1"/>
    <property type="molecule type" value="Genomic_DNA"/>
</dbReference>
<organism evidence="6 8">
    <name type="scientific">Acetobacter malorum</name>
    <dbReference type="NCBI Taxonomy" id="178901"/>
    <lineage>
        <taxon>Bacteria</taxon>
        <taxon>Pseudomonadati</taxon>
        <taxon>Pseudomonadota</taxon>
        <taxon>Alphaproteobacteria</taxon>
        <taxon>Acetobacterales</taxon>
        <taxon>Acetobacteraceae</taxon>
        <taxon>Acetobacter</taxon>
    </lineage>
</organism>
<dbReference type="AlphaFoldDB" id="A0A177G4Z1"/>
<dbReference type="InterPro" id="IPR006495">
    <property type="entry name" value="CitD"/>
</dbReference>
<dbReference type="NCBIfam" id="TIGR01608">
    <property type="entry name" value="citD"/>
    <property type="match status" value="1"/>
</dbReference>
<keyword evidence="2 4" id="KW-0963">Cytoplasm</keyword>
<reference evidence="7" key="1">
    <citation type="submission" date="2014-06" db="EMBL/GenBank/DDBJ databases">
        <authorList>
            <person name="Ju J."/>
            <person name="Zhang J."/>
        </authorList>
    </citation>
    <scope>NUCLEOTIDE SEQUENCE [LARGE SCALE GENOMIC DNA]</scope>
    <source>
        <strain evidence="7">DsW_057</strain>
    </source>
</reference>
<evidence type="ECO:0000256" key="5">
    <source>
        <dbReference type="PIRSR" id="PIRSR002736-50"/>
    </source>
</evidence>
<proteinExistence type="inferred from homology"/>
<evidence type="ECO:0000256" key="4">
    <source>
        <dbReference type="HAMAP-Rule" id="MF_00805"/>
    </source>
</evidence>
<comment type="subcellular location">
    <subcellularLocation>
        <location evidence="1 4">Cytoplasm</location>
    </subcellularLocation>
</comment>
<dbReference type="Pfam" id="PF06857">
    <property type="entry name" value="ACP"/>
    <property type="match status" value="1"/>
</dbReference>
<dbReference type="GO" id="GO:0016829">
    <property type="term" value="F:lyase activity"/>
    <property type="evidence" value="ECO:0007669"/>
    <property type="project" value="UniProtKB-KW"/>
</dbReference>
<gene>
    <name evidence="4 6" type="primary">citD</name>
    <name evidence="6" type="ORF">Amal_03404</name>
    <name evidence="7" type="ORF">HK23_12360</name>
</gene>
<evidence type="ECO:0000256" key="2">
    <source>
        <dbReference type="ARBA" id="ARBA00022490"/>
    </source>
</evidence>
<evidence type="ECO:0000313" key="6">
    <source>
        <dbReference type="EMBL" id="OAG75409.1"/>
    </source>
</evidence>
<dbReference type="PATRIC" id="fig|178901.16.peg.3640"/>
<comment type="caution">
    <text evidence="6">The sequence shown here is derived from an EMBL/GenBank/DDBJ whole genome shotgun (WGS) entry which is preliminary data.</text>
</comment>
<dbReference type="InterPro" id="IPR023439">
    <property type="entry name" value="Mal_deCO2ase/Cit_lyase_ACP"/>
</dbReference>
<evidence type="ECO:0000256" key="3">
    <source>
        <dbReference type="ARBA" id="ARBA00022553"/>
    </source>
</evidence>
<dbReference type="PIRSF" id="PIRSF002736">
    <property type="entry name" value="Citrt_lyas_gamma"/>
    <property type="match status" value="1"/>
</dbReference>
<dbReference type="RefSeq" id="WP_035374961.1">
    <property type="nucleotide sequence ID" value="NZ_JOPG01000064.1"/>
</dbReference>
<dbReference type="NCBIfam" id="NF009726">
    <property type="entry name" value="PRK13253.1"/>
    <property type="match status" value="1"/>
</dbReference>
<sequence length="98" mass="10514">MKIKQRGIAGTLESSDILVVVSPDDGNEVQLMLQSKVEKQYGAAIRQLVTETLEKLGVTGVAVDVKDQGALDCVIRARVQAAVFRAAGENKVNFEVVS</sequence>
<dbReference type="GO" id="GO:0005737">
    <property type="term" value="C:cytoplasm"/>
    <property type="evidence" value="ECO:0007669"/>
    <property type="project" value="UniProtKB-SubCell"/>
</dbReference>
<dbReference type="GeneID" id="34783621"/>
<reference evidence="9" key="2">
    <citation type="submission" date="2014-06" db="EMBL/GenBank/DDBJ databases">
        <authorList>
            <person name="Winans N.J."/>
            <person name="Newell P.D."/>
            <person name="Douglas A.E."/>
        </authorList>
    </citation>
    <scope>NUCLEOTIDE SEQUENCE [LARGE SCALE GENOMIC DNA]</scope>
    <source>
        <strain evidence="9">DsW_057</strain>
    </source>
</reference>
<reference evidence="6 8" key="3">
    <citation type="submission" date="2016-03" db="EMBL/GenBank/DDBJ databases">
        <title>Draft genome sequence of Acetobacter malorum CECT 7742, a strain isolated from strawberry vinegar.</title>
        <authorList>
            <person name="Sainz F."/>
            <person name="Mas A."/>
            <person name="Torija M.J."/>
        </authorList>
    </citation>
    <scope>NUCLEOTIDE SEQUENCE [LARGE SCALE GENOMIC DNA]</scope>
    <source>
        <strain evidence="6 8">CECT 7742</strain>
    </source>
</reference>
<name>A0A177G4Z1_9PROT</name>
<comment type="subunit">
    <text evidence="4">Oligomer with a subunit composition of (alpha,beta,gamma)6.</text>
</comment>
<dbReference type="OrthoDB" id="9798736at2"/>
<dbReference type="HAMAP" id="MF_00805">
    <property type="entry name" value="CitD"/>
    <property type="match status" value="1"/>
</dbReference>
<evidence type="ECO:0000313" key="8">
    <source>
        <dbReference type="Proteomes" id="UP000077349"/>
    </source>
</evidence>
<dbReference type="EMBL" id="LVHD01000053">
    <property type="protein sequence ID" value="OAG75409.1"/>
    <property type="molecule type" value="Genomic_DNA"/>
</dbReference>
<keyword evidence="3 4" id="KW-0597">Phosphoprotein</keyword>
<feature type="modified residue" description="O-(phosphoribosyl dephospho-coenzyme A)serine" evidence="4 5">
    <location>
        <position position="14"/>
    </location>
</feature>
<accession>A0A177G4Z1</accession>
<comment type="similarity">
    <text evidence="4">Belongs to the CitD family.</text>
</comment>
<dbReference type="Proteomes" id="UP000077349">
    <property type="component" value="Unassembled WGS sequence"/>
</dbReference>
<protein>
    <recommendedName>
        <fullName evidence="4">Citrate lyase acyl carrier protein</fullName>
    </recommendedName>
    <alternativeName>
        <fullName evidence="4">Citrate lyase gamma chain</fullName>
    </alternativeName>
</protein>